<feature type="domain" description="C2" evidence="2">
    <location>
        <begin position="8"/>
        <end position="127"/>
    </location>
</feature>
<dbReference type="eggNOG" id="ENOG502QV3A">
    <property type="taxonomic scope" value="Eukaryota"/>
</dbReference>
<dbReference type="InterPro" id="IPR044750">
    <property type="entry name" value="C2_SRC2/BAP"/>
</dbReference>
<dbReference type="InterPro" id="IPR000008">
    <property type="entry name" value="C2_dom"/>
</dbReference>
<accession>D8R4D1</accession>
<evidence type="ECO:0000313" key="4">
    <source>
        <dbReference type="Proteomes" id="UP000001514"/>
    </source>
</evidence>
<name>D8R4D1_SELML</name>
<protein>
    <recommendedName>
        <fullName evidence="2">C2 domain-containing protein</fullName>
    </recommendedName>
</protein>
<evidence type="ECO:0000256" key="1">
    <source>
        <dbReference type="SAM" id="MobiDB-lite"/>
    </source>
</evidence>
<dbReference type="GO" id="GO:0006952">
    <property type="term" value="P:defense response"/>
    <property type="evidence" value="ECO:0007669"/>
    <property type="project" value="InterPro"/>
</dbReference>
<feature type="compositionally biased region" description="Basic and acidic residues" evidence="1">
    <location>
        <begin position="7"/>
        <end position="24"/>
    </location>
</feature>
<feature type="compositionally biased region" description="Low complexity" evidence="1">
    <location>
        <begin position="217"/>
        <end position="232"/>
    </location>
</feature>
<dbReference type="CDD" id="cd04051">
    <property type="entry name" value="C2_SRC2_like"/>
    <property type="match status" value="1"/>
</dbReference>
<dbReference type="EMBL" id="GL377571">
    <property type="protein sequence ID" value="EFJ33088.1"/>
    <property type="molecule type" value="Genomic_DNA"/>
</dbReference>
<dbReference type="SMART" id="SM00239">
    <property type="entry name" value="C2"/>
    <property type="match status" value="1"/>
</dbReference>
<dbReference type="KEGG" id="smo:SELMODRAFT_407234"/>
<feature type="region of interest" description="Disordered" evidence="1">
    <location>
        <begin position="217"/>
        <end position="237"/>
    </location>
</feature>
<organism evidence="4">
    <name type="scientific">Selaginella moellendorffii</name>
    <name type="common">Spikemoss</name>
    <dbReference type="NCBI Taxonomy" id="88036"/>
    <lineage>
        <taxon>Eukaryota</taxon>
        <taxon>Viridiplantae</taxon>
        <taxon>Streptophyta</taxon>
        <taxon>Embryophyta</taxon>
        <taxon>Tracheophyta</taxon>
        <taxon>Lycopodiopsida</taxon>
        <taxon>Selaginellales</taxon>
        <taxon>Selaginellaceae</taxon>
        <taxon>Selaginella</taxon>
    </lineage>
</organism>
<evidence type="ECO:0000313" key="3">
    <source>
        <dbReference type="EMBL" id="EFJ33088.1"/>
    </source>
</evidence>
<keyword evidence="4" id="KW-1185">Reference proteome</keyword>
<reference evidence="3 4" key="1">
    <citation type="journal article" date="2011" name="Science">
        <title>The Selaginella genome identifies genetic changes associated with the evolution of vascular plants.</title>
        <authorList>
            <person name="Banks J.A."/>
            <person name="Nishiyama T."/>
            <person name="Hasebe M."/>
            <person name="Bowman J.L."/>
            <person name="Gribskov M."/>
            <person name="dePamphilis C."/>
            <person name="Albert V.A."/>
            <person name="Aono N."/>
            <person name="Aoyama T."/>
            <person name="Ambrose B.A."/>
            <person name="Ashton N.W."/>
            <person name="Axtell M.J."/>
            <person name="Barker E."/>
            <person name="Barker M.S."/>
            <person name="Bennetzen J.L."/>
            <person name="Bonawitz N.D."/>
            <person name="Chapple C."/>
            <person name="Cheng C."/>
            <person name="Correa L.G."/>
            <person name="Dacre M."/>
            <person name="DeBarry J."/>
            <person name="Dreyer I."/>
            <person name="Elias M."/>
            <person name="Engstrom E.M."/>
            <person name="Estelle M."/>
            <person name="Feng L."/>
            <person name="Finet C."/>
            <person name="Floyd S.K."/>
            <person name="Frommer W.B."/>
            <person name="Fujita T."/>
            <person name="Gramzow L."/>
            <person name="Gutensohn M."/>
            <person name="Harholt J."/>
            <person name="Hattori M."/>
            <person name="Heyl A."/>
            <person name="Hirai T."/>
            <person name="Hiwatashi Y."/>
            <person name="Ishikawa M."/>
            <person name="Iwata M."/>
            <person name="Karol K.G."/>
            <person name="Koehler B."/>
            <person name="Kolukisaoglu U."/>
            <person name="Kubo M."/>
            <person name="Kurata T."/>
            <person name="Lalonde S."/>
            <person name="Li K."/>
            <person name="Li Y."/>
            <person name="Litt A."/>
            <person name="Lyons E."/>
            <person name="Manning G."/>
            <person name="Maruyama T."/>
            <person name="Michael T.P."/>
            <person name="Mikami K."/>
            <person name="Miyazaki S."/>
            <person name="Morinaga S."/>
            <person name="Murata T."/>
            <person name="Mueller-Roeber B."/>
            <person name="Nelson D.R."/>
            <person name="Obara M."/>
            <person name="Oguri Y."/>
            <person name="Olmstead R.G."/>
            <person name="Onodera N."/>
            <person name="Petersen B.L."/>
            <person name="Pils B."/>
            <person name="Prigge M."/>
            <person name="Rensing S.A."/>
            <person name="Riano-Pachon D.M."/>
            <person name="Roberts A.W."/>
            <person name="Sato Y."/>
            <person name="Scheller H.V."/>
            <person name="Schulz B."/>
            <person name="Schulz C."/>
            <person name="Shakirov E.V."/>
            <person name="Shibagaki N."/>
            <person name="Shinohara N."/>
            <person name="Shippen D.E."/>
            <person name="Soerensen I."/>
            <person name="Sotooka R."/>
            <person name="Sugimoto N."/>
            <person name="Sugita M."/>
            <person name="Sumikawa N."/>
            <person name="Tanurdzic M."/>
            <person name="Theissen G."/>
            <person name="Ulvskov P."/>
            <person name="Wakazuki S."/>
            <person name="Weng J.K."/>
            <person name="Willats W.W."/>
            <person name="Wipf D."/>
            <person name="Wolf P.G."/>
            <person name="Yang L."/>
            <person name="Zimmer A.D."/>
            <person name="Zhu Q."/>
            <person name="Mitros T."/>
            <person name="Hellsten U."/>
            <person name="Loque D."/>
            <person name="Otillar R."/>
            <person name="Salamov A."/>
            <person name="Schmutz J."/>
            <person name="Shapiro H."/>
            <person name="Lindquist E."/>
            <person name="Lucas S."/>
            <person name="Rokhsar D."/>
            <person name="Grigoriev I.V."/>
        </authorList>
    </citation>
    <scope>NUCLEOTIDE SEQUENCE [LARGE SCALE GENOMIC DNA]</scope>
</reference>
<dbReference type="PROSITE" id="PS50004">
    <property type="entry name" value="C2"/>
    <property type="match status" value="1"/>
</dbReference>
<dbReference type="PANTHER" id="PTHR32246:SF160">
    <property type="entry name" value="C2 DOMAIN-CONTAINING PROTEIN"/>
    <property type="match status" value="1"/>
</dbReference>
<feature type="compositionally biased region" description="Gly residues" evidence="1">
    <location>
        <begin position="315"/>
        <end position="354"/>
    </location>
</feature>
<dbReference type="Pfam" id="PF00168">
    <property type="entry name" value="C2"/>
    <property type="match status" value="1"/>
</dbReference>
<dbReference type="Gene3D" id="2.60.40.150">
    <property type="entry name" value="C2 domain"/>
    <property type="match status" value="1"/>
</dbReference>
<feature type="region of interest" description="Disordered" evidence="1">
    <location>
        <begin position="155"/>
        <end position="198"/>
    </location>
</feature>
<evidence type="ECO:0000259" key="2">
    <source>
        <dbReference type="PROSITE" id="PS50004"/>
    </source>
</evidence>
<dbReference type="Proteomes" id="UP000001514">
    <property type="component" value="Unassembled WGS sequence"/>
</dbReference>
<feature type="region of interest" description="Disordered" evidence="1">
    <location>
        <begin position="250"/>
        <end position="354"/>
    </location>
</feature>
<dbReference type="AlphaFoldDB" id="D8R4D1"/>
<feature type="region of interest" description="Disordered" evidence="1">
    <location>
        <begin position="1"/>
        <end position="24"/>
    </location>
</feature>
<sequence length="373" mass="40714">MNPSNAGREEERDRERGGGADRHHNSLEVTIISAQGLRDTCIFGRMSPYALAWIDPEVKYCTHVAHNAGSNPAWDHKMYIPRPGSLRGVELCVQIFSRGSGTNDPIVGSTKIPLGDVIDGGLQYMACQLQRPSGRIHGLLNISVQTCHSDREALESSTLKRSLEVSGSFKAPRSSSSSDEDRDQLDTTPEDHPEERERAQLHDHLARLRVDPGTTAVAASTSSCAPTPAAPARSRRASAILTAPDILDLGEIEDPRDRPLGERDRERERERERERDRDRERERELRERERDRDRERERERDRERERLRSGQYGVFAGGGGDQPGGGGHQGGGGSGGGDATGVDLGGGGVEGGTIGTYYLGSQATSAMDHLAGH</sequence>
<dbReference type="HOGENOM" id="CLU_742704_0_0_1"/>
<gene>
    <name evidence="3" type="ORF">SELMODRAFT_407234</name>
</gene>
<dbReference type="SUPFAM" id="SSF49562">
    <property type="entry name" value="C2 domain (Calcium/lipid-binding domain, CaLB)"/>
    <property type="match status" value="1"/>
</dbReference>
<proteinExistence type="predicted"/>
<dbReference type="InParanoid" id="D8R4D1"/>
<feature type="compositionally biased region" description="Basic and acidic residues" evidence="1">
    <location>
        <begin position="253"/>
        <end position="308"/>
    </location>
</feature>
<dbReference type="Gramene" id="EFJ33088">
    <property type="protein sequence ID" value="EFJ33088"/>
    <property type="gene ID" value="SELMODRAFT_407234"/>
</dbReference>
<dbReference type="PANTHER" id="PTHR32246">
    <property type="entry name" value="INGRESSION PROTEIN FIC1"/>
    <property type="match status" value="1"/>
</dbReference>
<feature type="compositionally biased region" description="Basic and acidic residues" evidence="1">
    <location>
        <begin position="189"/>
        <end position="198"/>
    </location>
</feature>
<dbReference type="InterPro" id="IPR035892">
    <property type="entry name" value="C2_domain_sf"/>
</dbReference>